<evidence type="ECO:0000313" key="2">
    <source>
        <dbReference type="EMBL" id="PWQ99844.1"/>
    </source>
</evidence>
<protein>
    <submittedName>
        <fullName evidence="2">Thioredoxin</fullName>
    </submittedName>
</protein>
<dbReference type="InterPro" id="IPR001853">
    <property type="entry name" value="DSBA-like_thioredoxin_dom"/>
</dbReference>
<keyword evidence="3" id="KW-1185">Reference proteome</keyword>
<name>A0A317CMV2_9GAMM</name>
<dbReference type="RefSeq" id="WP_109836577.1">
    <property type="nucleotide sequence ID" value="NZ_QGKM01000008.1"/>
</dbReference>
<dbReference type="Gene3D" id="3.40.30.10">
    <property type="entry name" value="Glutaredoxin"/>
    <property type="match status" value="1"/>
</dbReference>
<dbReference type="PANTHER" id="PTHR13887">
    <property type="entry name" value="GLUTATHIONE S-TRANSFERASE KAPPA"/>
    <property type="match status" value="1"/>
</dbReference>
<feature type="domain" description="DSBA-like thioredoxin" evidence="1">
    <location>
        <begin position="7"/>
        <end position="147"/>
    </location>
</feature>
<sequence>MTTTLKLDFVSDVVCPWCIIGYKRLQQAIDELGVQDQIDITWQPFELNPDMPPEGENITEHIVRKYGTSTAEAKGNADNIARLGAEMDFTFDFFDDMRIVNTRDAHMLLEYAKASGKQTELKMRLFDAYFTDGKDISNREVLAEAVEVYKQVLTEMLAADKASQPA</sequence>
<dbReference type="PANTHER" id="PTHR13887:SF41">
    <property type="entry name" value="THIOREDOXIN SUPERFAMILY PROTEIN"/>
    <property type="match status" value="1"/>
</dbReference>
<dbReference type="AlphaFoldDB" id="A0A317CMV2"/>
<dbReference type="OrthoDB" id="9799122at2"/>
<dbReference type="Pfam" id="PF01323">
    <property type="entry name" value="DSBA"/>
    <property type="match status" value="1"/>
</dbReference>
<dbReference type="EMBL" id="QGKM01000008">
    <property type="protein sequence ID" value="PWQ99844.1"/>
    <property type="molecule type" value="Genomic_DNA"/>
</dbReference>
<proteinExistence type="predicted"/>
<evidence type="ECO:0000313" key="3">
    <source>
        <dbReference type="Proteomes" id="UP000245539"/>
    </source>
</evidence>
<organism evidence="2 3">
    <name type="scientific">Leucothrix pacifica</name>
    <dbReference type="NCBI Taxonomy" id="1247513"/>
    <lineage>
        <taxon>Bacteria</taxon>
        <taxon>Pseudomonadati</taxon>
        <taxon>Pseudomonadota</taxon>
        <taxon>Gammaproteobacteria</taxon>
        <taxon>Thiotrichales</taxon>
        <taxon>Thiotrichaceae</taxon>
        <taxon>Leucothrix</taxon>
    </lineage>
</organism>
<evidence type="ECO:0000259" key="1">
    <source>
        <dbReference type="Pfam" id="PF01323"/>
    </source>
</evidence>
<gene>
    <name evidence="2" type="ORF">DKW60_05055</name>
</gene>
<dbReference type="CDD" id="cd03024">
    <property type="entry name" value="DsbA_FrnE"/>
    <property type="match status" value="1"/>
</dbReference>
<dbReference type="Proteomes" id="UP000245539">
    <property type="component" value="Unassembled WGS sequence"/>
</dbReference>
<reference evidence="2 3" key="1">
    <citation type="submission" date="2018-05" db="EMBL/GenBank/DDBJ databases">
        <title>Leucothrix arctica sp. nov., isolated from Arctic seawater.</title>
        <authorList>
            <person name="Choi A."/>
            <person name="Baek K."/>
        </authorList>
    </citation>
    <scope>NUCLEOTIDE SEQUENCE [LARGE SCALE GENOMIC DNA]</scope>
    <source>
        <strain evidence="2 3">JCM 18388</strain>
    </source>
</reference>
<dbReference type="SUPFAM" id="SSF52833">
    <property type="entry name" value="Thioredoxin-like"/>
    <property type="match status" value="1"/>
</dbReference>
<comment type="caution">
    <text evidence="2">The sequence shown here is derived from an EMBL/GenBank/DDBJ whole genome shotgun (WGS) entry which is preliminary data.</text>
</comment>
<dbReference type="InterPro" id="IPR036249">
    <property type="entry name" value="Thioredoxin-like_sf"/>
</dbReference>
<dbReference type="GO" id="GO:0016491">
    <property type="term" value="F:oxidoreductase activity"/>
    <property type="evidence" value="ECO:0007669"/>
    <property type="project" value="InterPro"/>
</dbReference>
<accession>A0A317CMV2</accession>